<feature type="non-terminal residue" evidence="2">
    <location>
        <position position="714"/>
    </location>
</feature>
<accession>A0AAV2QEY0</accession>
<evidence type="ECO:0000313" key="2">
    <source>
        <dbReference type="EMBL" id="CAL4082574.1"/>
    </source>
</evidence>
<comment type="caution">
    <text evidence="2">The sequence shown here is derived from an EMBL/GenBank/DDBJ whole genome shotgun (WGS) entry which is preliminary data.</text>
</comment>
<organism evidence="2 3">
    <name type="scientific">Meganyctiphanes norvegica</name>
    <name type="common">Northern krill</name>
    <name type="synonym">Thysanopoda norvegica</name>
    <dbReference type="NCBI Taxonomy" id="48144"/>
    <lineage>
        <taxon>Eukaryota</taxon>
        <taxon>Metazoa</taxon>
        <taxon>Ecdysozoa</taxon>
        <taxon>Arthropoda</taxon>
        <taxon>Crustacea</taxon>
        <taxon>Multicrustacea</taxon>
        <taxon>Malacostraca</taxon>
        <taxon>Eumalacostraca</taxon>
        <taxon>Eucarida</taxon>
        <taxon>Euphausiacea</taxon>
        <taxon>Euphausiidae</taxon>
        <taxon>Meganyctiphanes</taxon>
    </lineage>
</organism>
<feature type="region of interest" description="Disordered" evidence="1">
    <location>
        <begin position="576"/>
        <end position="637"/>
    </location>
</feature>
<feature type="region of interest" description="Disordered" evidence="1">
    <location>
        <begin position="1"/>
        <end position="28"/>
    </location>
</feature>
<reference evidence="2 3" key="1">
    <citation type="submission" date="2024-05" db="EMBL/GenBank/DDBJ databases">
        <authorList>
            <person name="Wallberg A."/>
        </authorList>
    </citation>
    <scope>NUCLEOTIDE SEQUENCE [LARGE SCALE GENOMIC DNA]</scope>
</reference>
<name>A0AAV2QEY0_MEGNR</name>
<keyword evidence="3" id="KW-1185">Reference proteome</keyword>
<dbReference type="AlphaFoldDB" id="A0AAV2QEY0"/>
<evidence type="ECO:0000256" key="1">
    <source>
        <dbReference type="SAM" id="MobiDB-lite"/>
    </source>
</evidence>
<feature type="region of interest" description="Disordered" evidence="1">
    <location>
        <begin position="422"/>
        <end position="483"/>
    </location>
</feature>
<feature type="region of interest" description="Disordered" evidence="1">
    <location>
        <begin position="350"/>
        <end position="372"/>
    </location>
</feature>
<evidence type="ECO:0000313" key="3">
    <source>
        <dbReference type="Proteomes" id="UP001497623"/>
    </source>
</evidence>
<gene>
    <name evidence="2" type="ORF">MNOR_LOCUS11937</name>
</gene>
<sequence length="714" mass="79260">MSASTMESFSAVGHNFSHDSKHNSPRLSYDSACVTVGRSLYEGVNLSRSSSLKSESASVGRSSSLKTERKVRWNLPAFNRSLSEGGSLSDGETIISDDYSGSEDEYVQDDKMNRFRSVLDDGEEEDGLDLYEVLETENRNIPVLKVGCYDDSEDSEYSEDEICEEEEESTLKPGKINKDHIKTLYQKTKQKSSKDILSNENNTGQITIPYKQGDQEVCTYDDTISSAYDGKFDAHTLSYSQKSDSMYPSNKERIGQGIRFGSPRKSGFDAIKVNQMLKDTVNHKDETPISDTEVIFESGGFLNEPLDSSLNSISPIDTLSDNEAVEASSEIAFYNEAVNDSYGLILEKKKSGKRRLSTTRRPSRNKLSFEPTQAVNNNFGSLADDLISEARLDNTSSIHRSQNKTIRRKSTSDKGEMKALLSLASDNSSSQIHGAQNESIRRKSTSSKGEMRASVALLESSTQSKKDEKARRKSTSGKGDKGGASVALLMAGIDLAVAKENEIKNQKKENETEDFTIDQKGHVVTLRKREDKNRNIRRSKMYKSTTKMLSRNSLTSIGLSVTGMFSRAMSREDLSQTLPIGDSTEKTRSNFYTEEIKGKSRSRPSSFYDDDKGENNSATYTAEESSPGPIPRRGVSGLRDCDSLENVSHVSHQVLNSNAKYLFTAATYNPGRPHNEGLEKEEEGCFWFLLTPTKCTPASRGLNYLTTLPPLSIR</sequence>
<feature type="compositionally biased region" description="Basic residues" evidence="1">
    <location>
        <begin position="350"/>
        <end position="364"/>
    </location>
</feature>
<feature type="compositionally biased region" description="Basic and acidic residues" evidence="1">
    <location>
        <begin position="583"/>
        <end position="598"/>
    </location>
</feature>
<dbReference type="EMBL" id="CAXKWB010006383">
    <property type="protein sequence ID" value="CAL4082574.1"/>
    <property type="molecule type" value="Genomic_DNA"/>
</dbReference>
<feature type="compositionally biased region" description="Polar residues" evidence="1">
    <location>
        <begin position="615"/>
        <end position="624"/>
    </location>
</feature>
<dbReference type="Proteomes" id="UP001497623">
    <property type="component" value="Unassembled WGS sequence"/>
</dbReference>
<protein>
    <submittedName>
        <fullName evidence="2">Uncharacterized protein</fullName>
    </submittedName>
</protein>
<proteinExistence type="predicted"/>